<dbReference type="PANTHER" id="PTHR11069">
    <property type="entry name" value="GLUCOSYLCERAMIDASE"/>
    <property type="match status" value="1"/>
</dbReference>
<keyword evidence="1 4" id="KW-0732">Signal</keyword>
<dbReference type="OrthoDB" id="2160638at2759"/>
<name>A0A8J2PDY7_9HEXA</name>
<evidence type="ECO:0000259" key="6">
    <source>
        <dbReference type="Pfam" id="PF17189"/>
    </source>
</evidence>
<sequence>MKSLGLAVVLVSMLASSTLAGIPCNRRQFNHDSIVCVCDSNSCDTLGPLNRTQEGVVQIFESTRAGKRFEYREQRFNDGVNPPGNQWDMTLDPSWTFQEILGFGGAFSDAATLGMGSLSDKVKMDALRSYYSPDGIEYSLGRVVISGSDFSNRGYSYNDNHPDDWDHVNFAFVGEDIDYKIPQIKLAKEMTSVPIKFFASSWSPPAWMKANGELNHGSTLWDAPGSRTWKSYAKYLSKFFEGYRKEGIEWWGMTVQNEPAIWDPWFPWNTCGMDPAVEREFVKVDLSPELERLGYTPETFKVLVLDHNRNLLPGWTDVSFADNQANRWIAGTGVHWYGNDVSSVTAYDNLHGKYPDKMILATEACHSGPENDRIALGSWTIGEMYAHDIIADITHWVVGWTDWNLALDMQGGPNWANNGQSAPIIVNAAANEFYKNPSYYAMGHFSKFLPPQSKRIRTIPEYVANEKFDAGAFSRPDGGVVVIAINSHDDNQVLNINHPQRGLVKVNVEPHSFNSVLIY</sequence>
<feature type="domain" description="Glycosyl hydrolase family 30 beta sandwich" evidence="6">
    <location>
        <begin position="453"/>
        <end position="515"/>
    </location>
</feature>
<evidence type="ECO:0000313" key="7">
    <source>
        <dbReference type="EMBL" id="CAG7818143.1"/>
    </source>
</evidence>
<evidence type="ECO:0000256" key="4">
    <source>
        <dbReference type="SAM" id="SignalP"/>
    </source>
</evidence>
<comment type="catalytic activity">
    <reaction evidence="3">
        <text>a beta-D-glucosyl-(1&lt;-&gt;1')-N-acylsphing-4-enine + H2O = an N-acylsphing-4-enine + D-glucose</text>
        <dbReference type="Rhea" id="RHEA:13269"/>
        <dbReference type="ChEBI" id="CHEBI:4167"/>
        <dbReference type="ChEBI" id="CHEBI:15377"/>
        <dbReference type="ChEBI" id="CHEBI:22801"/>
        <dbReference type="ChEBI" id="CHEBI:52639"/>
        <dbReference type="EC" id="3.2.1.45"/>
    </reaction>
</comment>
<feature type="domain" description="Glycosyl hydrolase family 30 TIM-barrel" evidence="5">
    <location>
        <begin position="100"/>
        <end position="449"/>
    </location>
</feature>
<dbReference type="GO" id="GO:0004348">
    <property type="term" value="F:glucosylceramidase activity"/>
    <property type="evidence" value="ECO:0007669"/>
    <property type="project" value="UniProtKB-EC"/>
</dbReference>
<keyword evidence="3" id="KW-0746">Sphingolipid metabolism</keyword>
<reference evidence="7" key="1">
    <citation type="submission" date="2021-06" db="EMBL/GenBank/DDBJ databases">
        <authorList>
            <person name="Hodson N. C."/>
            <person name="Mongue J. A."/>
            <person name="Jaron S. K."/>
        </authorList>
    </citation>
    <scope>NUCLEOTIDE SEQUENCE</scope>
</reference>
<dbReference type="InterPro" id="IPR033453">
    <property type="entry name" value="Glyco_hydro_30_TIM-barrel"/>
</dbReference>
<keyword evidence="3" id="KW-0326">Glycosidase</keyword>
<dbReference type="Pfam" id="PF17189">
    <property type="entry name" value="Glyco_hydro_30C"/>
    <property type="match status" value="1"/>
</dbReference>
<keyword evidence="8" id="KW-1185">Reference proteome</keyword>
<dbReference type="EMBL" id="CAJVCH010412566">
    <property type="protein sequence ID" value="CAG7818143.1"/>
    <property type="molecule type" value="Genomic_DNA"/>
</dbReference>
<proteinExistence type="inferred from homology"/>
<comment type="similarity">
    <text evidence="3">Belongs to the glycosyl hydrolase 30 family.</text>
</comment>
<comment type="caution">
    <text evidence="7">The sequence shown here is derived from an EMBL/GenBank/DDBJ whole genome shotgun (WGS) entry which is preliminary data.</text>
</comment>
<evidence type="ECO:0000256" key="2">
    <source>
        <dbReference type="ARBA" id="ARBA00022801"/>
    </source>
</evidence>
<evidence type="ECO:0000256" key="1">
    <source>
        <dbReference type="ARBA" id="ARBA00022729"/>
    </source>
</evidence>
<dbReference type="Proteomes" id="UP000708208">
    <property type="component" value="Unassembled WGS sequence"/>
</dbReference>
<feature type="chain" id="PRO_5035220014" description="Glucosylceramidase" evidence="4">
    <location>
        <begin position="21"/>
        <end position="519"/>
    </location>
</feature>
<evidence type="ECO:0000256" key="3">
    <source>
        <dbReference type="RuleBase" id="RU361188"/>
    </source>
</evidence>
<dbReference type="InterPro" id="IPR001139">
    <property type="entry name" value="Glyco_hydro_30"/>
</dbReference>
<dbReference type="AlphaFoldDB" id="A0A8J2PDY7"/>
<dbReference type="Pfam" id="PF02055">
    <property type="entry name" value="Glyco_hydro_30"/>
    <property type="match status" value="1"/>
</dbReference>
<dbReference type="EC" id="3.2.1.45" evidence="3"/>
<dbReference type="GO" id="GO:0016020">
    <property type="term" value="C:membrane"/>
    <property type="evidence" value="ECO:0007669"/>
    <property type="project" value="GOC"/>
</dbReference>
<accession>A0A8J2PDY7</accession>
<evidence type="ECO:0000313" key="8">
    <source>
        <dbReference type="Proteomes" id="UP000708208"/>
    </source>
</evidence>
<dbReference type="GO" id="GO:0006680">
    <property type="term" value="P:glucosylceramide catabolic process"/>
    <property type="evidence" value="ECO:0007669"/>
    <property type="project" value="TreeGrafter"/>
</dbReference>
<keyword evidence="3" id="KW-0443">Lipid metabolism</keyword>
<keyword evidence="2 3" id="KW-0378">Hydrolase</keyword>
<organism evidence="7 8">
    <name type="scientific">Allacma fusca</name>
    <dbReference type="NCBI Taxonomy" id="39272"/>
    <lineage>
        <taxon>Eukaryota</taxon>
        <taxon>Metazoa</taxon>
        <taxon>Ecdysozoa</taxon>
        <taxon>Arthropoda</taxon>
        <taxon>Hexapoda</taxon>
        <taxon>Collembola</taxon>
        <taxon>Symphypleona</taxon>
        <taxon>Sminthuridae</taxon>
        <taxon>Allacma</taxon>
    </lineage>
</organism>
<gene>
    <name evidence="7" type="ORF">AFUS01_LOCUS28666</name>
</gene>
<protein>
    <recommendedName>
        <fullName evidence="3">Glucosylceramidase</fullName>
        <ecNumber evidence="3">3.2.1.45</ecNumber>
    </recommendedName>
</protein>
<dbReference type="InterPro" id="IPR033452">
    <property type="entry name" value="GH30_C"/>
</dbReference>
<dbReference type="PANTHER" id="PTHR11069:SF23">
    <property type="entry name" value="LYSOSOMAL ACID GLUCOSYLCERAMIDASE"/>
    <property type="match status" value="1"/>
</dbReference>
<feature type="signal peptide" evidence="4">
    <location>
        <begin position="1"/>
        <end position="20"/>
    </location>
</feature>
<evidence type="ECO:0000259" key="5">
    <source>
        <dbReference type="Pfam" id="PF02055"/>
    </source>
</evidence>